<evidence type="ECO:0000256" key="2">
    <source>
        <dbReference type="ARBA" id="ARBA00007466"/>
    </source>
</evidence>
<comment type="subcellular location">
    <subcellularLocation>
        <location evidence="1">Nucleus</location>
        <location evidence="1">Nucleolus</location>
    </subcellularLocation>
</comment>
<evidence type="ECO:0000256" key="3">
    <source>
        <dbReference type="ARBA" id="ARBA00022517"/>
    </source>
</evidence>
<feature type="compositionally biased region" description="Basic and acidic residues" evidence="7">
    <location>
        <begin position="405"/>
        <end position="415"/>
    </location>
</feature>
<feature type="region of interest" description="Disordered" evidence="7">
    <location>
        <begin position="367"/>
        <end position="418"/>
    </location>
</feature>
<feature type="region of interest" description="Disordered" evidence="7">
    <location>
        <begin position="20"/>
        <end position="60"/>
    </location>
</feature>
<sequence>MVRTRMPSLLPVRIRPHVQIRSPPTQTNNNIINEEKNDTSSVRRRLGAGAGGGNAGDVFHARDEDSKKEMNPRIFEFLASMKNTCKLKRPEVQVEVAVAQGKEKGPIIVEEAKKHDVALLARPEERSMTWRLIMISRRSGGCRWQQQRRWRPGKRTRNNLVTTQIDILGKKRKGEQRRITEARSSAIEKRKKTLLKEYEQSAKSSRSLTSVLERNDEGLGEFDKAILRSFSERQVKLKKNKYNLSDEDEEDFEIGASLGRDDFDDEVPFDEDDEYYGRDEKHQLGAISSIKYLAYQKKRSAPPKLSATGGDKINALKALVNRNVSVGNVKKDETPEEIQVGGERTAGIVGGKNVRREWLFLMMESDEDGNASDDNSKLRVRRTMAEDEGSDDGEDEGSDDGEDEGSGRCGDEEQGKTQTITTGSKVFTWVLLQYAFTPGTKQSQKFCPEAIVFLQTLLMAALEKEQIPSEIYSSNVEMNSLDFLELMDLPEDSQYFHSDNYRASMLLTILETLQGFVNSNESYCLFPVETYSSGGSSTSAAMSRVEIKIQIERAEKKKLKKRDKRGSYGCCAELGRRTMILCPREWKMQNVGSIQRIDFERKNHASCYSMLFLILFLQLFSTAPGKITCGNVASTSKRVVEDKILAGTPAKPPYKCLAYWGPCSTKYRDQNCCKRQCFNDYNDLHPVAICQEIPGVAVRL</sequence>
<gene>
    <name evidence="8" type="ORF">HAX54_020636</name>
</gene>
<comment type="caution">
    <text evidence="8">The sequence shown here is derived from an EMBL/GenBank/DDBJ whole genome shotgun (WGS) entry which is preliminary data.</text>
</comment>
<evidence type="ECO:0000256" key="7">
    <source>
        <dbReference type="SAM" id="MobiDB-lite"/>
    </source>
</evidence>
<protein>
    <submittedName>
        <fullName evidence="8">Uncharacterized protein</fullName>
    </submittedName>
</protein>
<comment type="similarity">
    <text evidence="2">Belongs to the NOP14 family.</text>
</comment>
<evidence type="ECO:0000256" key="5">
    <source>
        <dbReference type="ARBA" id="ARBA00023242"/>
    </source>
</evidence>
<dbReference type="PANTHER" id="PTHR23183:SF0">
    <property type="entry name" value="NUCLEOLAR PROTEIN 14"/>
    <property type="match status" value="1"/>
</dbReference>
<keyword evidence="5" id="KW-0539">Nucleus</keyword>
<evidence type="ECO:0000256" key="4">
    <source>
        <dbReference type="ARBA" id="ARBA00022552"/>
    </source>
</evidence>
<organism evidence="8 9">
    <name type="scientific">Datura stramonium</name>
    <name type="common">Jimsonweed</name>
    <name type="synonym">Common thornapple</name>
    <dbReference type="NCBI Taxonomy" id="4076"/>
    <lineage>
        <taxon>Eukaryota</taxon>
        <taxon>Viridiplantae</taxon>
        <taxon>Streptophyta</taxon>
        <taxon>Embryophyta</taxon>
        <taxon>Tracheophyta</taxon>
        <taxon>Spermatophyta</taxon>
        <taxon>Magnoliopsida</taxon>
        <taxon>eudicotyledons</taxon>
        <taxon>Gunneridae</taxon>
        <taxon>Pentapetalae</taxon>
        <taxon>asterids</taxon>
        <taxon>lamiids</taxon>
        <taxon>Solanales</taxon>
        <taxon>Solanaceae</taxon>
        <taxon>Solanoideae</taxon>
        <taxon>Datureae</taxon>
        <taxon>Datura</taxon>
    </lineage>
</organism>
<dbReference type="InterPro" id="IPR007276">
    <property type="entry name" value="Nop14"/>
</dbReference>
<dbReference type="PANTHER" id="PTHR23183">
    <property type="entry name" value="NOP14"/>
    <property type="match status" value="1"/>
</dbReference>
<dbReference type="EMBL" id="JACEIK010000249">
    <property type="protein sequence ID" value="MCD7453338.1"/>
    <property type="molecule type" value="Genomic_DNA"/>
</dbReference>
<accession>A0ABS8S2T2</accession>
<dbReference type="Proteomes" id="UP000823775">
    <property type="component" value="Unassembled WGS sequence"/>
</dbReference>
<dbReference type="Pfam" id="PF04147">
    <property type="entry name" value="Nop14"/>
    <property type="match status" value="1"/>
</dbReference>
<comment type="function">
    <text evidence="6">Involved in nucleolar processing of pre-18S ribosomal RNA. Has a role in the nuclear export of 40S pre-ribosomal subunit to the cytoplasm.</text>
</comment>
<proteinExistence type="inferred from homology"/>
<name>A0ABS8S2T2_DATST</name>
<evidence type="ECO:0000256" key="6">
    <source>
        <dbReference type="ARBA" id="ARBA00024695"/>
    </source>
</evidence>
<keyword evidence="4" id="KW-0698">rRNA processing</keyword>
<keyword evidence="9" id="KW-1185">Reference proteome</keyword>
<keyword evidence="3" id="KW-0690">Ribosome biogenesis</keyword>
<evidence type="ECO:0000313" key="9">
    <source>
        <dbReference type="Proteomes" id="UP000823775"/>
    </source>
</evidence>
<feature type="compositionally biased region" description="Acidic residues" evidence="7">
    <location>
        <begin position="386"/>
        <end position="404"/>
    </location>
</feature>
<evidence type="ECO:0000313" key="8">
    <source>
        <dbReference type="EMBL" id="MCD7453338.1"/>
    </source>
</evidence>
<reference evidence="8 9" key="1">
    <citation type="journal article" date="2021" name="BMC Genomics">
        <title>Datura genome reveals duplications of psychoactive alkaloid biosynthetic genes and high mutation rate following tissue culture.</title>
        <authorList>
            <person name="Rajewski A."/>
            <person name="Carter-House D."/>
            <person name="Stajich J."/>
            <person name="Litt A."/>
        </authorList>
    </citation>
    <scope>NUCLEOTIDE SEQUENCE [LARGE SCALE GENOMIC DNA]</scope>
    <source>
        <strain evidence="8">AR-01</strain>
    </source>
</reference>
<evidence type="ECO:0000256" key="1">
    <source>
        <dbReference type="ARBA" id="ARBA00004604"/>
    </source>
</evidence>
<feature type="compositionally biased region" description="Polar residues" evidence="7">
    <location>
        <begin position="22"/>
        <end position="32"/>
    </location>
</feature>